<evidence type="ECO:0000256" key="1">
    <source>
        <dbReference type="ARBA" id="ARBA00022691"/>
    </source>
</evidence>
<gene>
    <name evidence="5" type="ORF">B2A_06715</name>
</gene>
<dbReference type="Pfam" id="PF20257">
    <property type="entry name" value="SAM_HAT_C"/>
    <property type="match status" value="1"/>
</dbReference>
<feature type="domain" description="S-adenosyl-l-methionine hydroxide adenosyltransferase N-terminal" evidence="3">
    <location>
        <begin position="3"/>
        <end position="68"/>
    </location>
</feature>
<dbReference type="Gene3D" id="3.40.50.10790">
    <property type="entry name" value="S-adenosyl-l-methionine hydroxide adenosyltransferase, N-terminal"/>
    <property type="match status" value="1"/>
</dbReference>
<dbReference type="PANTHER" id="PTHR35092">
    <property type="entry name" value="CHLORINASE MJ1651"/>
    <property type="match status" value="1"/>
</dbReference>
<reference evidence="5" key="1">
    <citation type="submission" date="2013-08" db="EMBL/GenBank/DDBJ databases">
        <authorList>
            <person name="Mendez C."/>
            <person name="Richter M."/>
            <person name="Ferrer M."/>
            <person name="Sanchez J."/>
        </authorList>
    </citation>
    <scope>NUCLEOTIDE SEQUENCE</scope>
</reference>
<dbReference type="InterPro" id="IPR002747">
    <property type="entry name" value="SAM_OH_AdoTrfase"/>
</dbReference>
<comment type="similarity">
    <text evidence="2">Belongs to the SAM hydrolase / SAM-dependent halogenase family.</text>
</comment>
<organism evidence="5">
    <name type="scientific">mine drainage metagenome</name>
    <dbReference type="NCBI Taxonomy" id="410659"/>
    <lineage>
        <taxon>unclassified sequences</taxon>
        <taxon>metagenomes</taxon>
        <taxon>ecological metagenomes</taxon>
    </lineage>
</organism>
<dbReference type="InterPro" id="IPR046470">
    <property type="entry name" value="SAM_HAT_C"/>
</dbReference>
<dbReference type="PANTHER" id="PTHR35092:SF1">
    <property type="entry name" value="CHLORINASE MJ1651"/>
    <property type="match status" value="1"/>
</dbReference>
<dbReference type="InterPro" id="IPR046469">
    <property type="entry name" value="SAM_HAT_N"/>
</dbReference>
<dbReference type="EMBL" id="AUZZ01004769">
    <property type="protein sequence ID" value="EQD52056.1"/>
    <property type="molecule type" value="Genomic_DNA"/>
</dbReference>
<reference evidence="5" key="2">
    <citation type="journal article" date="2014" name="ISME J.">
        <title>Microbial stratification in low pH oxic and suboxic macroscopic growths along an acid mine drainage.</title>
        <authorList>
            <person name="Mendez-Garcia C."/>
            <person name="Mesa V."/>
            <person name="Sprenger R.R."/>
            <person name="Richter M."/>
            <person name="Diez M.S."/>
            <person name="Solano J."/>
            <person name="Bargiela R."/>
            <person name="Golyshina O.V."/>
            <person name="Manteca A."/>
            <person name="Ramos J.L."/>
            <person name="Gallego J.R."/>
            <person name="Llorente I."/>
            <person name="Martins Dos Santos V.A."/>
            <person name="Jensen O.N."/>
            <person name="Pelaez A.I."/>
            <person name="Sanchez J."/>
            <person name="Ferrer M."/>
        </authorList>
    </citation>
    <scope>NUCLEOTIDE SEQUENCE</scope>
</reference>
<name>T0ZUX2_9ZZZZ</name>
<dbReference type="InterPro" id="IPR023227">
    <property type="entry name" value="SAM_OH_AdoTrfase_C_sf"/>
</dbReference>
<proteinExistence type="inferred from homology"/>
<keyword evidence="1" id="KW-0949">S-adenosyl-L-methionine</keyword>
<sequence length="183" mass="19188">CAAGHVFLAPDNGLLAPLVARHGDAEVVRLRPAGLARLGIARVSATFHGRDIFAPVAAELAAGRARPAELGETVPAESLVPAWVEEPTADAASVSGVVIAIDHFGNLITNIDGALLERFRLPLVRTGHHAFPLLRTYADRRPGQYLALINSFGVLEIARAEQSAAEGLGLGRGAPVTVRDRSA</sequence>
<dbReference type="Pfam" id="PF01887">
    <property type="entry name" value="SAM_HAT_N"/>
    <property type="match status" value="1"/>
</dbReference>
<comment type="caution">
    <text evidence="5">The sequence shown here is derived from an EMBL/GenBank/DDBJ whole genome shotgun (WGS) entry which is preliminary data.</text>
</comment>
<accession>T0ZUX2</accession>
<evidence type="ECO:0000259" key="3">
    <source>
        <dbReference type="Pfam" id="PF01887"/>
    </source>
</evidence>
<evidence type="ECO:0000256" key="2">
    <source>
        <dbReference type="ARBA" id="ARBA00024035"/>
    </source>
</evidence>
<evidence type="ECO:0000259" key="4">
    <source>
        <dbReference type="Pfam" id="PF20257"/>
    </source>
</evidence>
<protein>
    <submittedName>
        <fullName evidence="5">Protein containing DUF62</fullName>
    </submittedName>
</protein>
<dbReference type="InterPro" id="IPR023228">
    <property type="entry name" value="SAM_OH_AdoTrfase_N_sf"/>
</dbReference>
<dbReference type="Gene3D" id="2.40.30.90">
    <property type="entry name" value="Bacterial fluorinating enzyme like"/>
    <property type="match status" value="1"/>
</dbReference>
<feature type="domain" description="S-adenosyl-l-methionine hydroxide adenosyltransferase C-terminal" evidence="4">
    <location>
        <begin position="96"/>
        <end position="177"/>
    </location>
</feature>
<feature type="non-terminal residue" evidence="5">
    <location>
        <position position="1"/>
    </location>
</feature>
<dbReference type="SUPFAM" id="SSF102522">
    <property type="entry name" value="Bacterial fluorinating enzyme, N-terminal domain"/>
    <property type="match status" value="1"/>
</dbReference>
<dbReference type="SUPFAM" id="SSF101852">
    <property type="entry name" value="Bacterial fluorinating enzyme, C-terminal domain"/>
    <property type="match status" value="1"/>
</dbReference>
<dbReference type="AlphaFoldDB" id="T0ZUX2"/>
<evidence type="ECO:0000313" key="5">
    <source>
        <dbReference type="EMBL" id="EQD52056.1"/>
    </source>
</evidence>